<dbReference type="OrthoDB" id="354at2759"/>
<keyword evidence="4" id="KW-0809">Transit peptide</keyword>
<dbReference type="PANTHER" id="PTHR43884:SF9">
    <property type="entry name" value="COMPLEX I ASSEMBLY FACTOR ACAD9, MITOCHONDRIAL"/>
    <property type="match status" value="1"/>
</dbReference>
<evidence type="ECO:0000256" key="3">
    <source>
        <dbReference type="ARBA" id="ARBA00022827"/>
    </source>
</evidence>
<dbReference type="AlphaFoldDB" id="A0A7R9MAE4"/>
<dbReference type="InterPro" id="IPR046373">
    <property type="entry name" value="Acyl-CoA_Oxase/DH_mid-dom_sf"/>
</dbReference>
<protein>
    <recommendedName>
        <fullName evidence="6">ACAD9/ACADV-like C-terminal domain-containing protein</fullName>
    </recommendedName>
</protein>
<gene>
    <name evidence="7" type="ORF">ONB1V03_LOCUS12951</name>
</gene>
<accession>A0A7R9MAE4</accession>
<evidence type="ECO:0000256" key="5">
    <source>
        <dbReference type="ARBA" id="ARBA00023002"/>
    </source>
</evidence>
<evidence type="ECO:0000313" key="8">
    <source>
        <dbReference type="Proteomes" id="UP000728032"/>
    </source>
</evidence>
<evidence type="ECO:0000259" key="6">
    <source>
        <dbReference type="Pfam" id="PF21343"/>
    </source>
</evidence>
<keyword evidence="2" id="KW-0285">Flavoprotein</keyword>
<organism evidence="7">
    <name type="scientific">Oppiella nova</name>
    <dbReference type="NCBI Taxonomy" id="334625"/>
    <lineage>
        <taxon>Eukaryota</taxon>
        <taxon>Metazoa</taxon>
        <taxon>Ecdysozoa</taxon>
        <taxon>Arthropoda</taxon>
        <taxon>Chelicerata</taxon>
        <taxon>Arachnida</taxon>
        <taxon>Acari</taxon>
        <taxon>Acariformes</taxon>
        <taxon>Sarcoptiformes</taxon>
        <taxon>Oribatida</taxon>
        <taxon>Brachypylina</taxon>
        <taxon>Oppioidea</taxon>
        <taxon>Oppiidae</taxon>
        <taxon>Oppiella</taxon>
    </lineage>
</organism>
<dbReference type="EMBL" id="OC925741">
    <property type="protein sequence ID" value="CAD7656314.1"/>
    <property type="molecule type" value="Genomic_DNA"/>
</dbReference>
<dbReference type="SUPFAM" id="SSF47203">
    <property type="entry name" value="Acyl-CoA dehydrogenase C-terminal domain-like"/>
    <property type="match status" value="1"/>
</dbReference>
<name>A0A7R9MAE4_9ACAR</name>
<dbReference type="InterPro" id="IPR049448">
    <property type="entry name" value="ACAD9/ACADV-like_C"/>
</dbReference>
<evidence type="ECO:0000256" key="2">
    <source>
        <dbReference type="ARBA" id="ARBA00022630"/>
    </source>
</evidence>
<comment type="cofactor">
    <cofactor evidence="1">
        <name>FAD</name>
        <dbReference type="ChEBI" id="CHEBI:57692"/>
    </cofactor>
</comment>
<dbReference type="InterPro" id="IPR009100">
    <property type="entry name" value="AcylCoA_DH/oxidase_NM_dom_sf"/>
</dbReference>
<dbReference type="SUPFAM" id="SSF56645">
    <property type="entry name" value="Acyl-CoA dehydrogenase NM domain-like"/>
    <property type="match status" value="1"/>
</dbReference>
<sequence length="634" mass="71996">MPKPMDVKPIAAIVPKNRVEKIVKYESFIERNFLGEFDKDFLTFPILLKTRQEFLDMSDQHEMVRRLFARLPKDDGTLDSLALRSLHELTVSEMVYVFEAMGAAQQSRLAFGGVGAEERRRLNPDADARFVSLPVNQLSAELSSLTANKSIVEQLIPLVIHNALSYYAIDNSSNEPLRQELLASRPKIGFAYCEPNDNLGALPYVHWESRAKLTNDCDAWLVNGSKSRIFKDNYDYYMVFCRSEDFPGEPTTAIIGQKDQYGIVTLLVPKDMVTVEDDGTDSYGIEYQRIRFDDLLLSRDTHELIKSEAKATTALNVKACGQVVSGAIVLGVLKQLLRNTYDYVVNERVGLTECEITQKMLAEATRKIYAIESMTYLTAAMFDSFQTGADFSLESIAVKTLATEYAYDVVKNLRSIYGSRYLVSSTAHDLINVFDSFLDCAINNRMYLALRGVRNQGQWRHDNIRRLRLSPLYPVYMLKHYIGAIKSRRDNIDLDLDLCGFVHPNLKPAAEWLEYCLKKLDYSSNGLLIRHGKQNIINKQQDLYRLATISMDVYMMTAVISRASHSLVTGLRNSDIDKEVAVALSMDAFLNTTKMLDEMSGHAETSNDSRNTMIHNRNVKYDGYFAMPTIDRII</sequence>
<evidence type="ECO:0000256" key="1">
    <source>
        <dbReference type="ARBA" id="ARBA00001974"/>
    </source>
</evidence>
<dbReference type="Gene3D" id="1.20.140.10">
    <property type="entry name" value="Butyryl-CoA Dehydrogenase, subunit A, domain 3"/>
    <property type="match status" value="2"/>
</dbReference>
<feature type="domain" description="ACAD9/ACADV-like C-terminal" evidence="6">
    <location>
        <begin position="504"/>
        <end position="619"/>
    </location>
</feature>
<dbReference type="Pfam" id="PF21343">
    <property type="entry name" value="ACAD9-ACADV_C"/>
    <property type="match status" value="1"/>
</dbReference>
<evidence type="ECO:0000313" key="7">
    <source>
        <dbReference type="EMBL" id="CAD7656314.1"/>
    </source>
</evidence>
<reference evidence="7" key="1">
    <citation type="submission" date="2020-11" db="EMBL/GenBank/DDBJ databases">
        <authorList>
            <person name="Tran Van P."/>
        </authorList>
    </citation>
    <scope>NUCLEOTIDE SEQUENCE</scope>
</reference>
<keyword evidence="5" id="KW-0560">Oxidoreductase</keyword>
<keyword evidence="3" id="KW-0274">FAD</keyword>
<evidence type="ECO:0000256" key="4">
    <source>
        <dbReference type="ARBA" id="ARBA00022946"/>
    </source>
</evidence>
<keyword evidence="8" id="KW-1185">Reference proteome</keyword>
<proteinExistence type="predicted"/>
<dbReference type="EMBL" id="CAJPVJ010010916">
    <property type="protein sequence ID" value="CAG2173501.1"/>
    <property type="molecule type" value="Genomic_DNA"/>
</dbReference>
<dbReference type="Proteomes" id="UP000728032">
    <property type="component" value="Unassembled WGS sequence"/>
</dbReference>
<dbReference type="GO" id="GO:0003995">
    <property type="term" value="F:acyl-CoA dehydrogenase activity"/>
    <property type="evidence" value="ECO:0007669"/>
    <property type="project" value="TreeGrafter"/>
</dbReference>
<dbReference type="InterPro" id="IPR036250">
    <property type="entry name" value="AcylCo_DH-like_C"/>
</dbReference>
<dbReference type="PANTHER" id="PTHR43884">
    <property type="entry name" value="ACYL-COA DEHYDROGENASE"/>
    <property type="match status" value="1"/>
</dbReference>
<dbReference type="Gene3D" id="2.40.110.10">
    <property type="entry name" value="Butyryl-CoA Dehydrogenase, subunit A, domain 2"/>
    <property type="match status" value="1"/>
</dbReference>